<dbReference type="AlphaFoldDB" id="A0A2P8QFK0"/>
<dbReference type="EMBL" id="PYBJ01000001">
    <property type="protein sequence ID" value="PSM45031.1"/>
    <property type="molecule type" value="Genomic_DNA"/>
</dbReference>
<evidence type="ECO:0000256" key="2">
    <source>
        <dbReference type="PROSITE-ProRule" id="PRU00335"/>
    </source>
</evidence>
<comment type="caution">
    <text evidence="4">The sequence shown here is derived from an EMBL/GenBank/DDBJ whole genome shotgun (WGS) entry which is preliminary data.</text>
</comment>
<dbReference type="PROSITE" id="PS50977">
    <property type="entry name" value="HTH_TETR_2"/>
    <property type="match status" value="1"/>
</dbReference>
<protein>
    <recommendedName>
        <fullName evidence="3">HTH tetR-type domain-containing protein</fullName>
    </recommendedName>
</protein>
<evidence type="ECO:0000256" key="1">
    <source>
        <dbReference type="ARBA" id="ARBA00023125"/>
    </source>
</evidence>
<dbReference type="RefSeq" id="WP_107014786.1">
    <property type="nucleotide sequence ID" value="NZ_KZ679038.1"/>
</dbReference>
<reference evidence="4 5" key="1">
    <citation type="submission" date="2018-03" db="EMBL/GenBank/DDBJ databases">
        <title>Streptomyces dioscori sp. nov., a novel endophytic actinobacterium isolated from bulbil of Dioscorea bulbifera L.</title>
        <authorList>
            <person name="Zhikuan W."/>
        </authorList>
    </citation>
    <scope>NUCLEOTIDE SEQUENCE [LARGE SCALE GENOMIC DNA]</scope>
    <source>
        <strain evidence="4 5">A217</strain>
    </source>
</reference>
<feature type="DNA-binding region" description="H-T-H motif" evidence="2">
    <location>
        <begin position="38"/>
        <end position="57"/>
    </location>
</feature>
<proteinExistence type="predicted"/>
<feature type="domain" description="HTH tetR-type" evidence="3">
    <location>
        <begin position="16"/>
        <end position="75"/>
    </location>
</feature>
<dbReference type="SUPFAM" id="SSF46689">
    <property type="entry name" value="Homeodomain-like"/>
    <property type="match status" value="1"/>
</dbReference>
<dbReference type="OrthoDB" id="7186128at2"/>
<keyword evidence="5" id="KW-1185">Reference proteome</keyword>
<accession>A0A2P8QFK0</accession>
<sequence>MVSDQSPAVEADPRFTRSRRAIADALADLMQRKKTSPSVSALAEAAGIHRATFYNHFDSVEEAAVYVIADDFRALHDLNISDRRRGGEPAEVAVATLNAMLDTLKQRRSLFLLASTWRSSSGLMGIGDLLLEQLHALRRDLGIDERESGPGNSVEDVFTASGVHGVFSAAVGGNTDCDPEEIAVRLYALLPDWIHHPPQPTTTATA</sequence>
<dbReference type="Proteomes" id="UP000240429">
    <property type="component" value="Unassembled WGS sequence"/>
</dbReference>
<evidence type="ECO:0000313" key="5">
    <source>
        <dbReference type="Proteomes" id="UP000240429"/>
    </source>
</evidence>
<name>A0A2P8QFK0_9ACTN</name>
<evidence type="ECO:0000259" key="3">
    <source>
        <dbReference type="PROSITE" id="PS50977"/>
    </source>
</evidence>
<dbReference type="GO" id="GO:0003677">
    <property type="term" value="F:DNA binding"/>
    <property type="evidence" value="ECO:0007669"/>
    <property type="project" value="UniProtKB-UniRule"/>
</dbReference>
<gene>
    <name evidence="4" type="ORF">C6Y14_02755</name>
</gene>
<evidence type="ECO:0000313" key="4">
    <source>
        <dbReference type="EMBL" id="PSM45031.1"/>
    </source>
</evidence>
<dbReference type="InterPro" id="IPR001647">
    <property type="entry name" value="HTH_TetR"/>
</dbReference>
<dbReference type="InterPro" id="IPR009057">
    <property type="entry name" value="Homeodomain-like_sf"/>
</dbReference>
<dbReference type="Gene3D" id="1.10.357.10">
    <property type="entry name" value="Tetracycline Repressor, domain 2"/>
    <property type="match status" value="1"/>
</dbReference>
<organism evidence="4 5">
    <name type="scientific">Streptomyces dioscori</name>
    <dbReference type="NCBI Taxonomy" id="2109333"/>
    <lineage>
        <taxon>Bacteria</taxon>
        <taxon>Bacillati</taxon>
        <taxon>Actinomycetota</taxon>
        <taxon>Actinomycetes</taxon>
        <taxon>Kitasatosporales</taxon>
        <taxon>Streptomycetaceae</taxon>
        <taxon>Streptomyces</taxon>
        <taxon>Streptomyces aurantiacus group</taxon>
    </lineage>
</organism>
<keyword evidence="1 2" id="KW-0238">DNA-binding</keyword>